<evidence type="ECO:0000313" key="2">
    <source>
        <dbReference type="EMBL" id="KAF2249063.1"/>
    </source>
</evidence>
<dbReference type="RefSeq" id="XP_033684067.1">
    <property type="nucleotide sequence ID" value="XM_033828997.1"/>
</dbReference>
<evidence type="ECO:0000313" key="3">
    <source>
        <dbReference type="Proteomes" id="UP000800094"/>
    </source>
</evidence>
<proteinExistence type="predicted"/>
<dbReference type="AlphaFoldDB" id="A0A6A6IHP3"/>
<feature type="non-terminal residue" evidence="2">
    <location>
        <position position="125"/>
    </location>
</feature>
<keyword evidence="1" id="KW-0812">Transmembrane</keyword>
<reference evidence="2" key="1">
    <citation type="journal article" date="2020" name="Stud. Mycol.">
        <title>101 Dothideomycetes genomes: a test case for predicting lifestyles and emergence of pathogens.</title>
        <authorList>
            <person name="Haridas S."/>
            <person name="Albert R."/>
            <person name="Binder M."/>
            <person name="Bloem J."/>
            <person name="Labutti K."/>
            <person name="Salamov A."/>
            <person name="Andreopoulos B."/>
            <person name="Baker S."/>
            <person name="Barry K."/>
            <person name="Bills G."/>
            <person name="Bluhm B."/>
            <person name="Cannon C."/>
            <person name="Castanera R."/>
            <person name="Culley D."/>
            <person name="Daum C."/>
            <person name="Ezra D."/>
            <person name="Gonzalez J."/>
            <person name="Henrissat B."/>
            <person name="Kuo A."/>
            <person name="Liang C."/>
            <person name="Lipzen A."/>
            <person name="Lutzoni F."/>
            <person name="Magnuson J."/>
            <person name="Mondo S."/>
            <person name="Nolan M."/>
            <person name="Ohm R."/>
            <person name="Pangilinan J."/>
            <person name="Park H.-J."/>
            <person name="Ramirez L."/>
            <person name="Alfaro M."/>
            <person name="Sun H."/>
            <person name="Tritt A."/>
            <person name="Yoshinaga Y."/>
            <person name="Zwiers L.-H."/>
            <person name="Turgeon B."/>
            <person name="Goodwin S."/>
            <person name="Spatafora J."/>
            <person name="Crous P."/>
            <person name="Grigoriev I."/>
        </authorList>
    </citation>
    <scope>NUCLEOTIDE SEQUENCE</scope>
    <source>
        <strain evidence="2">CBS 122368</strain>
    </source>
</reference>
<keyword evidence="3" id="KW-1185">Reference proteome</keyword>
<organism evidence="2 3">
    <name type="scientific">Trematosphaeria pertusa</name>
    <dbReference type="NCBI Taxonomy" id="390896"/>
    <lineage>
        <taxon>Eukaryota</taxon>
        <taxon>Fungi</taxon>
        <taxon>Dikarya</taxon>
        <taxon>Ascomycota</taxon>
        <taxon>Pezizomycotina</taxon>
        <taxon>Dothideomycetes</taxon>
        <taxon>Pleosporomycetidae</taxon>
        <taxon>Pleosporales</taxon>
        <taxon>Massarineae</taxon>
        <taxon>Trematosphaeriaceae</taxon>
        <taxon>Trematosphaeria</taxon>
    </lineage>
</organism>
<keyword evidence="1" id="KW-0472">Membrane</keyword>
<dbReference type="GeneID" id="54582327"/>
<protein>
    <submittedName>
        <fullName evidence="2">Uncharacterized protein</fullName>
    </submittedName>
</protein>
<accession>A0A6A6IHP3</accession>
<sequence length="125" mass="13371">MQYPLYQRPRESLFTPLNNARTTPHISASTPLHCTQSSKQNPKTHLIIHMLVALRLVAQLGMVLANVLAVPAAAALVLVPVVHDLRPVAVRVRVVLARVRLAAHGERGAGLDCSGLEGHGGAGRI</sequence>
<name>A0A6A6IHP3_9PLEO</name>
<evidence type="ECO:0000256" key="1">
    <source>
        <dbReference type="SAM" id="Phobius"/>
    </source>
</evidence>
<gene>
    <name evidence="2" type="ORF">BU26DRAFT_519226</name>
</gene>
<keyword evidence="1" id="KW-1133">Transmembrane helix</keyword>
<feature type="transmembrane region" description="Helical" evidence="1">
    <location>
        <begin position="46"/>
        <end position="79"/>
    </location>
</feature>
<dbReference type="EMBL" id="ML987195">
    <property type="protein sequence ID" value="KAF2249063.1"/>
    <property type="molecule type" value="Genomic_DNA"/>
</dbReference>
<dbReference type="Proteomes" id="UP000800094">
    <property type="component" value="Unassembled WGS sequence"/>
</dbReference>